<keyword evidence="3" id="KW-1185">Reference proteome</keyword>
<evidence type="ECO:0000256" key="1">
    <source>
        <dbReference type="SAM" id="MobiDB-lite"/>
    </source>
</evidence>
<evidence type="ECO:0000313" key="3">
    <source>
        <dbReference type="Proteomes" id="UP001141806"/>
    </source>
</evidence>
<protein>
    <recommendedName>
        <fullName evidence="4">BZIP domain-containing protein</fullName>
    </recommendedName>
</protein>
<dbReference type="PANTHER" id="PTHR35099">
    <property type="entry name" value="OS02G0182700 PROTEIN"/>
    <property type="match status" value="1"/>
</dbReference>
<dbReference type="Proteomes" id="UP001141806">
    <property type="component" value="Unassembled WGS sequence"/>
</dbReference>
<comment type="caution">
    <text evidence="2">The sequence shown here is derived from an EMBL/GenBank/DDBJ whole genome shotgun (WGS) entry which is preliminary data.</text>
</comment>
<name>A0A9Q0H3I3_9MAGN</name>
<organism evidence="2 3">
    <name type="scientific">Protea cynaroides</name>
    <dbReference type="NCBI Taxonomy" id="273540"/>
    <lineage>
        <taxon>Eukaryota</taxon>
        <taxon>Viridiplantae</taxon>
        <taxon>Streptophyta</taxon>
        <taxon>Embryophyta</taxon>
        <taxon>Tracheophyta</taxon>
        <taxon>Spermatophyta</taxon>
        <taxon>Magnoliopsida</taxon>
        <taxon>Proteales</taxon>
        <taxon>Proteaceae</taxon>
        <taxon>Protea</taxon>
    </lineage>
</organism>
<feature type="compositionally biased region" description="Low complexity" evidence="1">
    <location>
        <begin position="79"/>
        <end position="93"/>
    </location>
</feature>
<dbReference type="OrthoDB" id="1724644at2759"/>
<evidence type="ECO:0008006" key="4">
    <source>
        <dbReference type="Google" id="ProtNLM"/>
    </source>
</evidence>
<dbReference type="AlphaFoldDB" id="A0A9Q0H3I3"/>
<dbReference type="PANTHER" id="PTHR35099:SF2">
    <property type="entry name" value="OS02G0182700 PROTEIN"/>
    <property type="match status" value="1"/>
</dbReference>
<accession>A0A9Q0H3I3</accession>
<feature type="region of interest" description="Disordered" evidence="1">
    <location>
        <begin position="64"/>
        <end position="99"/>
    </location>
</feature>
<proteinExistence type="predicted"/>
<evidence type="ECO:0000313" key="2">
    <source>
        <dbReference type="EMBL" id="KAJ4959197.1"/>
    </source>
</evidence>
<dbReference type="EMBL" id="JAMYWD010000010">
    <property type="protein sequence ID" value="KAJ4959197.1"/>
    <property type="molecule type" value="Genomic_DNA"/>
</dbReference>
<reference evidence="2" key="1">
    <citation type="journal article" date="2023" name="Plant J.">
        <title>The genome of the king protea, Protea cynaroides.</title>
        <authorList>
            <person name="Chang J."/>
            <person name="Duong T.A."/>
            <person name="Schoeman C."/>
            <person name="Ma X."/>
            <person name="Roodt D."/>
            <person name="Barker N."/>
            <person name="Li Z."/>
            <person name="Van de Peer Y."/>
            <person name="Mizrachi E."/>
        </authorList>
    </citation>
    <scope>NUCLEOTIDE SEQUENCE</scope>
    <source>
        <tissue evidence="2">Young leaves</tissue>
    </source>
</reference>
<gene>
    <name evidence="2" type="ORF">NE237_026308</name>
</gene>
<sequence length="336" mass="38011">MKEDEWIREAMMDDLLVVELMMRFRQSKDHASLPAKRLVAVLPEWGMRQPRSRQILRCNSVQVKKEGESTRDSPTTPLSWSGGTSFSGSGTVDGYEESSCPVKRRNGVRSKVISTGENNGRRSRKKKTFAELKEEESLLLKERMHLKKELARLRTNYEAQRTWNVSLKKMKIDLQLQSVKEEAAHVELMEVVCDVPNQIQANSVDHSPSTMPKHDACGEADSCRIPKDGVQADNFFVLPDLNLPFDEDSNSEVKINGRMVKELRSASDSAGKYNQWQGRGGRSVVAGDGEFADVEHDDMVEQLSWLLSTHDEFVIPSETAGKLRTNRFEAFYGDNS</sequence>